<name>A0ABP8PI17_9ACTN</name>
<organism evidence="4 5">
    <name type="scientific">Actinoallomurus oryzae</name>
    <dbReference type="NCBI Taxonomy" id="502180"/>
    <lineage>
        <taxon>Bacteria</taxon>
        <taxon>Bacillati</taxon>
        <taxon>Actinomycetota</taxon>
        <taxon>Actinomycetes</taxon>
        <taxon>Streptosporangiales</taxon>
        <taxon>Thermomonosporaceae</taxon>
        <taxon>Actinoallomurus</taxon>
    </lineage>
</organism>
<reference evidence="5" key="1">
    <citation type="journal article" date="2019" name="Int. J. Syst. Evol. Microbiol.">
        <title>The Global Catalogue of Microorganisms (GCM) 10K type strain sequencing project: providing services to taxonomists for standard genome sequencing and annotation.</title>
        <authorList>
            <consortium name="The Broad Institute Genomics Platform"/>
            <consortium name="The Broad Institute Genome Sequencing Center for Infectious Disease"/>
            <person name="Wu L."/>
            <person name="Ma J."/>
        </authorList>
    </citation>
    <scope>NUCLEOTIDE SEQUENCE [LARGE SCALE GENOMIC DNA]</scope>
    <source>
        <strain evidence="5">JCM 17933</strain>
    </source>
</reference>
<dbReference type="Gene3D" id="3.40.1090.10">
    <property type="entry name" value="Cytosolic phospholipase A2 catalytic domain"/>
    <property type="match status" value="2"/>
</dbReference>
<evidence type="ECO:0000313" key="5">
    <source>
        <dbReference type="Proteomes" id="UP001500503"/>
    </source>
</evidence>
<keyword evidence="1 2" id="KW-0443">Lipid metabolism</keyword>
<dbReference type="EMBL" id="BAABHF010000010">
    <property type="protein sequence ID" value="GAA4486477.1"/>
    <property type="molecule type" value="Genomic_DNA"/>
</dbReference>
<evidence type="ECO:0000256" key="1">
    <source>
        <dbReference type="ARBA" id="ARBA00023098"/>
    </source>
</evidence>
<feature type="short sequence motif" description="DGA/G" evidence="2">
    <location>
        <begin position="183"/>
        <end position="185"/>
    </location>
</feature>
<evidence type="ECO:0000259" key="3">
    <source>
        <dbReference type="PROSITE" id="PS51635"/>
    </source>
</evidence>
<proteinExistence type="predicted"/>
<evidence type="ECO:0000256" key="2">
    <source>
        <dbReference type="PROSITE-ProRule" id="PRU01161"/>
    </source>
</evidence>
<keyword evidence="2" id="KW-0442">Lipid degradation</keyword>
<feature type="active site" description="Proton acceptor" evidence="2">
    <location>
        <position position="183"/>
    </location>
</feature>
<dbReference type="Pfam" id="PF01734">
    <property type="entry name" value="Patatin"/>
    <property type="match status" value="1"/>
</dbReference>
<protein>
    <submittedName>
        <fullName evidence="4">Patatin-like phospholipase family protein</fullName>
    </submittedName>
</protein>
<dbReference type="PROSITE" id="PS51635">
    <property type="entry name" value="PNPLA"/>
    <property type="match status" value="1"/>
</dbReference>
<keyword evidence="5" id="KW-1185">Reference proteome</keyword>
<dbReference type="InterPro" id="IPR016035">
    <property type="entry name" value="Acyl_Trfase/lysoPLipase"/>
</dbReference>
<feature type="domain" description="PNPLA" evidence="3">
    <location>
        <begin position="7"/>
        <end position="196"/>
    </location>
</feature>
<accession>A0ABP8PI17</accession>
<dbReference type="RefSeq" id="WP_345458574.1">
    <property type="nucleotide sequence ID" value="NZ_BAABHF010000010.1"/>
</dbReference>
<sequence length="273" mass="28058">MTVETAVVLGPGGPVGTAWLAGLAAGLRREGVDLGAADLIVGTSAGAIVGAILASGGDLDRLALRPPADPGGVRTDPQRLAKVFATLGDTELERAEALRRVGRLAVTASTGGEDAAIARMRSLVGAAEWPDRPLLIPSVDAETGQAVIWDRHGSASLPEAMAASIAFPATAPPITIDGRRYIDGALRAGTNVDLAGDARVLIVAEPMAHMSGANGVTAGEGVVRLVPDAEAIEAFGPDITDRATWESAYQAGVRQASDAAERIRRYDVTARWS</sequence>
<dbReference type="Proteomes" id="UP001500503">
    <property type="component" value="Unassembled WGS sequence"/>
</dbReference>
<evidence type="ECO:0000313" key="4">
    <source>
        <dbReference type="EMBL" id="GAA4486477.1"/>
    </source>
</evidence>
<comment type="caution">
    <text evidence="4">The sequence shown here is derived from an EMBL/GenBank/DDBJ whole genome shotgun (WGS) entry which is preliminary data.</text>
</comment>
<dbReference type="InterPro" id="IPR002641">
    <property type="entry name" value="PNPLA_dom"/>
</dbReference>
<gene>
    <name evidence="4" type="ORF">GCM10023191_012730</name>
</gene>
<comment type="caution">
    <text evidence="2">Lacks conserved residue(s) required for the propagation of feature annotation.</text>
</comment>
<feature type="short sequence motif" description="GXSXG" evidence="2">
    <location>
        <begin position="42"/>
        <end position="46"/>
    </location>
</feature>
<dbReference type="SUPFAM" id="SSF52151">
    <property type="entry name" value="FabD/lysophospholipase-like"/>
    <property type="match status" value="1"/>
</dbReference>
<keyword evidence="2" id="KW-0378">Hydrolase</keyword>
<feature type="active site" description="Nucleophile" evidence="2">
    <location>
        <position position="44"/>
    </location>
</feature>